<keyword evidence="4" id="KW-1017">Isopeptide bond</keyword>
<dbReference type="InterPro" id="IPR011029">
    <property type="entry name" value="DEATH-like_dom_sf"/>
</dbReference>
<feature type="domain" description="Caspase recruitment" evidence="23">
    <location>
        <begin position="168"/>
        <end position="252"/>
    </location>
</feature>
<evidence type="ECO:0000259" key="23">
    <source>
        <dbReference type="Pfam" id="PF16739"/>
    </source>
</evidence>
<keyword evidence="16" id="KW-0564">Palmitate</keyword>
<keyword evidence="7" id="KW-0399">Innate immunity</keyword>
<evidence type="ECO:0000256" key="7">
    <source>
        <dbReference type="ARBA" id="ARBA00022588"/>
    </source>
</evidence>
<keyword evidence="14" id="KW-0496">Mitochondrion</keyword>
<dbReference type="GO" id="GO:0032755">
    <property type="term" value="P:positive regulation of interleukin-6 production"/>
    <property type="evidence" value="ECO:0007669"/>
    <property type="project" value="UniProtKB-ARBA"/>
</dbReference>
<evidence type="ECO:0000256" key="15">
    <source>
        <dbReference type="ARBA" id="ARBA00023136"/>
    </source>
</evidence>
<evidence type="ECO:0000256" key="13">
    <source>
        <dbReference type="ARBA" id="ARBA00023118"/>
    </source>
</evidence>
<dbReference type="GO" id="GO:1900063">
    <property type="term" value="P:regulation of peroxisome organization"/>
    <property type="evidence" value="ECO:0007669"/>
    <property type="project" value="UniProtKB-ARBA"/>
</dbReference>
<dbReference type="GO" id="GO:0002230">
    <property type="term" value="P:positive regulation of defense response to virus by host"/>
    <property type="evidence" value="ECO:0007669"/>
    <property type="project" value="UniProtKB-ARBA"/>
</dbReference>
<dbReference type="GO" id="GO:0051607">
    <property type="term" value="P:defense response to virus"/>
    <property type="evidence" value="ECO:0007669"/>
    <property type="project" value="UniProtKB-KW"/>
</dbReference>
<evidence type="ECO:0000256" key="8">
    <source>
        <dbReference type="ARBA" id="ARBA00022692"/>
    </source>
</evidence>
<dbReference type="GO" id="GO:0005741">
    <property type="term" value="C:mitochondrial outer membrane"/>
    <property type="evidence" value="ECO:0007669"/>
    <property type="project" value="UniProtKB-SubCell"/>
</dbReference>
<evidence type="ECO:0000256" key="4">
    <source>
        <dbReference type="ARBA" id="ARBA00022499"/>
    </source>
</evidence>
<dbReference type="GO" id="GO:0035591">
    <property type="term" value="F:signaling adaptor activity"/>
    <property type="evidence" value="ECO:0007669"/>
    <property type="project" value="UniProtKB-ARBA"/>
</dbReference>
<dbReference type="Pfam" id="PF16739">
    <property type="entry name" value="CARD_2"/>
    <property type="match status" value="1"/>
</dbReference>
<evidence type="ECO:0000313" key="25">
    <source>
        <dbReference type="Proteomes" id="UP000011080"/>
    </source>
</evidence>
<dbReference type="GO" id="GO:0005777">
    <property type="term" value="C:peroxisome"/>
    <property type="evidence" value="ECO:0007669"/>
    <property type="project" value="UniProtKB-SubCell"/>
</dbReference>
<name>L8IKB6_9CETA</name>
<dbReference type="GO" id="GO:1900227">
    <property type="term" value="P:positive regulation of NLRP3 inflammasome complex assembly"/>
    <property type="evidence" value="ECO:0007669"/>
    <property type="project" value="UniProtKB-ARBA"/>
</dbReference>
<keyword evidence="3" id="KW-0488">Methylation</keyword>
<dbReference type="GO" id="GO:0002753">
    <property type="term" value="P:cytoplasmic pattern recognition receptor signaling pathway"/>
    <property type="evidence" value="ECO:0007669"/>
    <property type="project" value="UniProtKB-ARBA"/>
</dbReference>
<keyword evidence="15" id="KW-0472">Membrane</keyword>
<sequence length="940" mass="101426">MAWTDPVSSWFTLAPSGAEDFPEPQLRLPDILSPVAQPISTVESQDPLEPSQVRAYKTHLRYLLLIHPEPQALPSPHLSLTRCPASKPNSLASLLLKCPQPSTSQTAPLKALQRCPAPVSSSCSPGPRAAVASADCDIGAPAVAPARELLPTWAPSTTTQTVMMFAEDKTYQYICYHHSNFCNVHVLDILPHLSCLTTSDQDQFRASYERWGKQGTLWDLFNSLRQKNGWVHSFIGALRACEHTGLTDEVARVYQSNLPRNPNHPPAPLEPPSVPAACALWHGLWPNSEKAPQASHSGAVLKRLGGPLEPLSDTVALSTLTSSVHQEQDTELGSTHTAGVGNHLPGPSLSAPSVGTSSSSTGLTSAGGAGDQAEVSSKVPTNSAFSSSVPSKLPTSLKPPGAVPTNLAPSRLPINSVRSGMVPPKVPTSGIPDHRIPASTVPSKVPANTRLTIRSSNRLMKETSASLVPTGTANGGTSLWPDSSSDCCGSELELSKPGRLVSRMDSQPFSGCSADLTISHSNSLGMGPHNASEENKYVLKDTIRIHENPRTSILGDSPRTHTTLEFQAEEELEELPVVRTMPWAPWLGVAMAGALLVLLASLNWPWAAPGAPVLAQLAIWLLPLTSGEGAPIEALSLFTQVQESGGATGDHITDHLTMSQALSVRRFNSGLALQRVPEHQEILDSQLYQAAESSCGQVTALLRGAREPEGGALSSRPAEGARGLWKGCRHPAGRTFMKTNSLGRIRRGLSNSDKDSLSVHPYSHPSAIYPSTLPWKDIIMKLPYRTYKNVLILQLKNQLACWNRIFKAFRAFAGSVCHILALRVKWERQYGNPEAPPRPTSCKAKLVVMAGSHWLTWEKQVCMESSQFPCQHATGQLPSPTHTRVSNIYTKLGEHWAPVNNQLPIGDAYKASEHQDQSAARKRSGKSLPVIKEEIKLISF</sequence>
<dbReference type="GO" id="GO:0032727">
    <property type="term" value="P:positive regulation of interferon-alpha production"/>
    <property type="evidence" value="ECO:0007669"/>
    <property type="project" value="UniProtKB-ARBA"/>
</dbReference>
<keyword evidence="9" id="KW-1000">Mitochondrion outer membrane</keyword>
<evidence type="ECO:0000256" key="1">
    <source>
        <dbReference type="ARBA" id="ARBA00004275"/>
    </source>
</evidence>
<feature type="compositionally biased region" description="Polar residues" evidence="22">
    <location>
        <begin position="374"/>
        <end position="394"/>
    </location>
</feature>
<dbReference type="GO" id="GO:0032728">
    <property type="term" value="P:positive regulation of interferon-beta production"/>
    <property type="evidence" value="ECO:0007669"/>
    <property type="project" value="UniProtKB-ARBA"/>
</dbReference>
<keyword evidence="17" id="KW-0576">Peroxisome</keyword>
<evidence type="ECO:0000256" key="3">
    <source>
        <dbReference type="ARBA" id="ARBA00022481"/>
    </source>
</evidence>
<keyword evidence="11" id="KW-0391">Immunity</keyword>
<dbReference type="Proteomes" id="UP000011080">
    <property type="component" value="Unassembled WGS sequence"/>
</dbReference>
<organism evidence="24 25">
    <name type="scientific">Bos mutus</name>
    <name type="common">wild yak</name>
    <dbReference type="NCBI Taxonomy" id="72004"/>
    <lineage>
        <taxon>Eukaryota</taxon>
        <taxon>Metazoa</taxon>
        <taxon>Chordata</taxon>
        <taxon>Craniata</taxon>
        <taxon>Vertebrata</taxon>
        <taxon>Euteleostomi</taxon>
        <taxon>Mammalia</taxon>
        <taxon>Eutheria</taxon>
        <taxon>Laurasiatheria</taxon>
        <taxon>Artiodactyla</taxon>
        <taxon>Ruminantia</taxon>
        <taxon>Pecora</taxon>
        <taxon>Bovidae</taxon>
        <taxon>Bovinae</taxon>
        <taxon>Bos</taxon>
    </lineage>
</organism>
<evidence type="ECO:0000256" key="17">
    <source>
        <dbReference type="ARBA" id="ARBA00023140"/>
    </source>
</evidence>
<dbReference type="InterPro" id="IPR052787">
    <property type="entry name" value="MAVS"/>
</dbReference>
<dbReference type="AlphaFoldDB" id="L8IKB6"/>
<dbReference type="EMBL" id="JH881048">
    <property type="protein sequence ID" value="ELR56985.1"/>
    <property type="molecule type" value="Genomic_DNA"/>
</dbReference>
<evidence type="ECO:0000256" key="9">
    <source>
        <dbReference type="ARBA" id="ARBA00022787"/>
    </source>
</evidence>
<evidence type="ECO:0000256" key="22">
    <source>
        <dbReference type="SAM" id="MobiDB-lite"/>
    </source>
</evidence>
<reference evidence="24 25" key="1">
    <citation type="journal article" date="2012" name="Nat. Genet.">
        <title>The yak genome and adaptation to life at high altitude.</title>
        <authorList>
            <person name="Qiu Q."/>
            <person name="Zhang G."/>
            <person name="Ma T."/>
            <person name="Qian W."/>
            <person name="Wang J."/>
            <person name="Ye Z."/>
            <person name="Cao C."/>
            <person name="Hu Q."/>
            <person name="Kim J."/>
            <person name="Larkin D.M."/>
            <person name="Auvil L."/>
            <person name="Capitanu B."/>
            <person name="Ma J."/>
            <person name="Lewin H.A."/>
            <person name="Qian X."/>
            <person name="Lang Y."/>
            <person name="Zhou R."/>
            <person name="Wang L."/>
            <person name="Wang K."/>
            <person name="Xia J."/>
            <person name="Liao S."/>
            <person name="Pan S."/>
            <person name="Lu X."/>
            <person name="Hou H."/>
            <person name="Wang Y."/>
            <person name="Zang X."/>
            <person name="Yin Y."/>
            <person name="Ma H."/>
            <person name="Zhang J."/>
            <person name="Wang Z."/>
            <person name="Zhang Y."/>
            <person name="Zhang D."/>
            <person name="Yonezawa T."/>
            <person name="Hasegawa M."/>
            <person name="Zhong Y."/>
            <person name="Liu W."/>
            <person name="Zhang Y."/>
            <person name="Huang Z."/>
            <person name="Zhang S."/>
            <person name="Long R."/>
            <person name="Yang H."/>
            <person name="Wang J."/>
            <person name="Lenstra J.A."/>
            <person name="Cooper D.N."/>
            <person name="Wu Y."/>
            <person name="Wang J."/>
            <person name="Shi P."/>
            <person name="Wang J."/>
            <person name="Liu J."/>
        </authorList>
    </citation>
    <scope>NUCLEOTIDE SEQUENCE [LARGE SCALE GENOMIC DNA]</scope>
    <source>
        <strain evidence="25">yakQH1</strain>
    </source>
</reference>
<keyword evidence="12" id="KW-1133">Transmembrane helix</keyword>
<dbReference type="FunFam" id="1.10.533.10:FF:000063">
    <property type="entry name" value="Mitochondrial antiviral-signaling protein"/>
    <property type="match status" value="1"/>
</dbReference>
<evidence type="ECO:0000256" key="14">
    <source>
        <dbReference type="ARBA" id="ARBA00023128"/>
    </source>
</evidence>
<keyword evidence="18" id="KW-0449">Lipoprotein</keyword>
<dbReference type="GO" id="GO:0045071">
    <property type="term" value="P:negative regulation of viral genome replication"/>
    <property type="evidence" value="ECO:0007669"/>
    <property type="project" value="UniProtKB-ARBA"/>
</dbReference>
<evidence type="ECO:0000256" key="20">
    <source>
        <dbReference type="ARBA" id="ARBA00082620"/>
    </source>
</evidence>
<evidence type="ECO:0000256" key="11">
    <source>
        <dbReference type="ARBA" id="ARBA00022859"/>
    </source>
</evidence>
<dbReference type="PANTHER" id="PTHR21446">
    <property type="entry name" value="DUF3504 DOMAIN-CONTAINING PROTEIN"/>
    <property type="match status" value="1"/>
</dbReference>
<dbReference type="STRING" id="72004.ENSBMUP00000033363"/>
<dbReference type="Gene3D" id="1.10.533.10">
    <property type="entry name" value="Death Domain, Fas"/>
    <property type="match status" value="1"/>
</dbReference>
<keyword evidence="13" id="KW-0051">Antiviral defense</keyword>
<evidence type="ECO:0000256" key="18">
    <source>
        <dbReference type="ARBA" id="ARBA00023288"/>
    </source>
</evidence>
<evidence type="ECO:0000256" key="5">
    <source>
        <dbReference type="ARBA" id="ARBA00022553"/>
    </source>
</evidence>
<evidence type="ECO:0000256" key="2">
    <source>
        <dbReference type="ARBA" id="ARBA00004572"/>
    </source>
</evidence>
<evidence type="ECO:0000256" key="16">
    <source>
        <dbReference type="ARBA" id="ARBA00023139"/>
    </source>
</evidence>
<evidence type="ECO:0000256" key="19">
    <source>
        <dbReference type="ARBA" id="ARBA00071084"/>
    </source>
</evidence>
<keyword evidence="5" id="KW-0597">Phosphoprotein</keyword>
<feature type="compositionally biased region" description="Polar residues" evidence="22">
    <location>
        <begin position="321"/>
        <end position="337"/>
    </location>
</feature>
<evidence type="ECO:0000256" key="10">
    <source>
        <dbReference type="ARBA" id="ARBA00022843"/>
    </source>
</evidence>
<gene>
    <name evidence="24" type="ORF">M91_14501</name>
</gene>
<dbReference type="GO" id="GO:0070585">
    <property type="term" value="P:protein localization to mitochondrion"/>
    <property type="evidence" value="ECO:0007669"/>
    <property type="project" value="UniProtKB-ARBA"/>
</dbReference>
<keyword evidence="6" id="KW-0945">Host-virus interaction</keyword>
<protein>
    <recommendedName>
        <fullName evidence="19">Mitochondrial antiviral-signaling protein</fullName>
    </recommendedName>
    <alternativeName>
        <fullName evidence="20">Interferon beta promoter stimulator protein 1</fullName>
    </alternativeName>
    <alternativeName>
        <fullName evidence="21">Virus-induced-signaling adapter</fullName>
    </alternativeName>
</protein>
<feature type="region of interest" description="Disordered" evidence="22">
    <location>
        <begin position="321"/>
        <end position="421"/>
    </location>
</feature>
<keyword evidence="10" id="KW-0832">Ubl conjugation</keyword>
<feature type="compositionally biased region" description="Low complexity" evidence="22">
    <location>
        <begin position="347"/>
        <end position="364"/>
    </location>
</feature>
<evidence type="ECO:0000256" key="12">
    <source>
        <dbReference type="ARBA" id="ARBA00022989"/>
    </source>
</evidence>
<dbReference type="InterPro" id="IPR031964">
    <property type="entry name" value="CARD_dom"/>
</dbReference>
<dbReference type="GO" id="GO:0045087">
    <property type="term" value="P:innate immune response"/>
    <property type="evidence" value="ECO:0007669"/>
    <property type="project" value="UniProtKB-KW"/>
</dbReference>
<evidence type="ECO:0000256" key="21">
    <source>
        <dbReference type="ARBA" id="ARBA00083233"/>
    </source>
</evidence>
<dbReference type="PANTHER" id="PTHR21446:SF6">
    <property type="entry name" value="MITOCHONDRIAL ANTIVIRAL-SIGNALING PROTEIN"/>
    <property type="match status" value="1"/>
</dbReference>
<accession>L8IKB6</accession>
<proteinExistence type="predicted"/>
<keyword evidence="8" id="KW-0812">Transmembrane</keyword>
<comment type="subcellular location">
    <subcellularLocation>
        <location evidence="2">Mitochondrion outer membrane</location>
        <topology evidence="2">Single-pass membrane protein</topology>
    </subcellularLocation>
    <subcellularLocation>
        <location evidence="1">Peroxisome</location>
    </subcellularLocation>
</comment>
<evidence type="ECO:0000313" key="24">
    <source>
        <dbReference type="EMBL" id="ELR56985.1"/>
    </source>
</evidence>
<evidence type="ECO:0000256" key="6">
    <source>
        <dbReference type="ARBA" id="ARBA00022581"/>
    </source>
</evidence>